<dbReference type="AlphaFoldDB" id="A0A3Q3BB95"/>
<accession>A0A3Q3BB95</accession>
<dbReference type="InterPro" id="IPR000261">
    <property type="entry name" value="EH_dom"/>
</dbReference>
<proteinExistence type="predicted"/>
<name>A0A3Q3BB95_KRYMA</name>
<evidence type="ECO:0000313" key="3">
    <source>
        <dbReference type="Proteomes" id="UP000264800"/>
    </source>
</evidence>
<dbReference type="Pfam" id="PF12763">
    <property type="entry name" value="EH"/>
    <property type="match status" value="1"/>
</dbReference>
<dbReference type="InterPro" id="IPR011992">
    <property type="entry name" value="EF-hand-dom_pair"/>
</dbReference>
<sequence length="122" mass="13521">SSAFPTPDCPNMWAITPEERVKHDQKFDTLSPSMGYISGDQARKFFLQSGLPAPVLAEIWYKTHISTQTLAHLLLMRYFNRYAGNFSTHTLTCVHSSSFSKSLVGPVLSKASGLPEMTIANV</sequence>
<evidence type="ECO:0000259" key="1">
    <source>
        <dbReference type="PROSITE" id="PS50031"/>
    </source>
</evidence>
<dbReference type="SUPFAM" id="SSF47473">
    <property type="entry name" value="EF-hand"/>
    <property type="match status" value="1"/>
</dbReference>
<evidence type="ECO:0000313" key="2">
    <source>
        <dbReference type="Ensembl" id="ENSKMAP00000026750.1"/>
    </source>
</evidence>
<reference evidence="2" key="2">
    <citation type="submission" date="2025-09" db="UniProtKB">
        <authorList>
            <consortium name="Ensembl"/>
        </authorList>
    </citation>
    <scope>IDENTIFICATION</scope>
</reference>
<reference evidence="2" key="1">
    <citation type="submission" date="2025-08" db="UniProtKB">
        <authorList>
            <consortium name="Ensembl"/>
        </authorList>
    </citation>
    <scope>IDENTIFICATION</scope>
</reference>
<keyword evidence="3" id="KW-1185">Reference proteome</keyword>
<dbReference type="SMART" id="SM00027">
    <property type="entry name" value="EH"/>
    <property type="match status" value="1"/>
</dbReference>
<feature type="domain" description="EH" evidence="1">
    <location>
        <begin position="19"/>
        <end position="60"/>
    </location>
</feature>
<protein>
    <recommendedName>
        <fullName evidence="1">EH domain-containing protein</fullName>
    </recommendedName>
</protein>
<dbReference type="GeneTree" id="ENSGT00940000155936"/>
<dbReference type="Proteomes" id="UP000264800">
    <property type="component" value="Unplaced"/>
</dbReference>
<dbReference type="Ensembl" id="ENSKMAT00000027089.1">
    <property type="protein sequence ID" value="ENSKMAP00000026750.1"/>
    <property type="gene ID" value="ENSKMAG00000019847.1"/>
</dbReference>
<organism evidence="2 3">
    <name type="scientific">Kryptolebias marmoratus</name>
    <name type="common">Mangrove killifish</name>
    <name type="synonym">Rivulus marmoratus</name>
    <dbReference type="NCBI Taxonomy" id="37003"/>
    <lineage>
        <taxon>Eukaryota</taxon>
        <taxon>Metazoa</taxon>
        <taxon>Chordata</taxon>
        <taxon>Craniata</taxon>
        <taxon>Vertebrata</taxon>
        <taxon>Euteleostomi</taxon>
        <taxon>Actinopterygii</taxon>
        <taxon>Neopterygii</taxon>
        <taxon>Teleostei</taxon>
        <taxon>Neoteleostei</taxon>
        <taxon>Acanthomorphata</taxon>
        <taxon>Ovalentaria</taxon>
        <taxon>Atherinomorphae</taxon>
        <taxon>Cyprinodontiformes</taxon>
        <taxon>Rivulidae</taxon>
        <taxon>Kryptolebias</taxon>
    </lineage>
</organism>
<dbReference type="PROSITE" id="PS50031">
    <property type="entry name" value="EH"/>
    <property type="match status" value="1"/>
</dbReference>
<dbReference type="Gene3D" id="1.10.238.10">
    <property type="entry name" value="EF-hand"/>
    <property type="match status" value="1"/>
</dbReference>